<dbReference type="EMBL" id="NPKI01000017">
    <property type="protein sequence ID" value="PAQ01212.1"/>
    <property type="molecule type" value="Genomic_DNA"/>
</dbReference>
<feature type="domain" description="Cyclic nucleotide-binding" evidence="1">
    <location>
        <begin position="1"/>
        <end position="79"/>
    </location>
</feature>
<organism evidence="2 3">
    <name type="scientific">Mesorhizobium mediterraneum</name>
    <dbReference type="NCBI Taxonomy" id="43617"/>
    <lineage>
        <taxon>Bacteria</taxon>
        <taxon>Pseudomonadati</taxon>
        <taxon>Pseudomonadota</taxon>
        <taxon>Alphaproteobacteria</taxon>
        <taxon>Hyphomicrobiales</taxon>
        <taxon>Phyllobacteriaceae</taxon>
        <taxon>Mesorhizobium</taxon>
    </lineage>
</organism>
<proteinExistence type="predicted"/>
<dbReference type="CDD" id="cd00038">
    <property type="entry name" value="CAP_ED"/>
    <property type="match status" value="1"/>
</dbReference>
<dbReference type="InterPro" id="IPR000595">
    <property type="entry name" value="cNMP-bd_dom"/>
</dbReference>
<dbReference type="PROSITE" id="PS50042">
    <property type="entry name" value="CNMP_BINDING_3"/>
    <property type="match status" value="1"/>
</dbReference>
<dbReference type="InterPro" id="IPR018490">
    <property type="entry name" value="cNMP-bd_dom_sf"/>
</dbReference>
<protein>
    <recommendedName>
        <fullName evidence="1">Cyclic nucleotide-binding domain-containing protein</fullName>
    </recommendedName>
</protein>
<dbReference type="Pfam" id="PF00027">
    <property type="entry name" value="cNMP_binding"/>
    <property type="match status" value="1"/>
</dbReference>
<dbReference type="SMART" id="SM00100">
    <property type="entry name" value="cNMP"/>
    <property type="match status" value="1"/>
</dbReference>
<evidence type="ECO:0000259" key="1">
    <source>
        <dbReference type="PROSITE" id="PS50042"/>
    </source>
</evidence>
<dbReference type="AlphaFoldDB" id="A0AB36R8V2"/>
<dbReference type="SUPFAM" id="SSF51206">
    <property type="entry name" value="cAMP-binding domain-like"/>
    <property type="match status" value="1"/>
</dbReference>
<name>A0AB36R8V2_9HYPH</name>
<keyword evidence="3" id="KW-1185">Reference proteome</keyword>
<reference evidence="3" key="1">
    <citation type="submission" date="2017-08" db="EMBL/GenBank/DDBJ databases">
        <title>Mesorhizobium wenxinae sp. nov., a novel rhizobial species isolated from root nodules of chickpea (Cicer arietinum L.).</title>
        <authorList>
            <person name="Zhang J."/>
        </authorList>
    </citation>
    <scope>NUCLEOTIDE SEQUENCE [LARGE SCALE GENOMIC DNA]</scope>
    <source>
        <strain evidence="3">USDA 3392</strain>
    </source>
</reference>
<dbReference type="InterPro" id="IPR014710">
    <property type="entry name" value="RmlC-like_jellyroll"/>
</dbReference>
<gene>
    <name evidence="2" type="ORF">CIT25_14055</name>
</gene>
<dbReference type="Gene3D" id="2.60.120.10">
    <property type="entry name" value="Jelly Rolls"/>
    <property type="match status" value="1"/>
</dbReference>
<comment type="caution">
    <text evidence="2">The sequence shown here is derived from an EMBL/GenBank/DDBJ whole genome shotgun (WGS) entry which is preliminary data.</text>
</comment>
<accession>A0AB36R8V2</accession>
<evidence type="ECO:0000313" key="3">
    <source>
        <dbReference type="Proteomes" id="UP000216215"/>
    </source>
</evidence>
<sequence length="208" mass="23069">MIAIMSELLFERFLELAEREQSLPAGSVLFRMDDPVLSLFLVTAGELRLVRALPDGFQLTLQRAGSASILAEASLFADRYHCDALATEESTVRAVPITKAKAALESDRALASSLLRHLAGEVHQTRTRTEILSLKSVAARVSAWMACNGGVLPPKGRWHHVASEIAVTPEAFYRELARRRRCAAGMMHPHMPPDIIWYFFAPPIPRPI</sequence>
<evidence type="ECO:0000313" key="2">
    <source>
        <dbReference type="EMBL" id="PAQ01212.1"/>
    </source>
</evidence>
<dbReference type="Proteomes" id="UP000216215">
    <property type="component" value="Unassembled WGS sequence"/>
</dbReference>